<protein>
    <submittedName>
        <fullName evidence="1">ASCH domain-containing protein</fullName>
    </submittedName>
</protein>
<comment type="caution">
    <text evidence="1">The sequence shown here is derived from an EMBL/GenBank/DDBJ whole genome shotgun (WGS) entry which is preliminary data.</text>
</comment>
<dbReference type="Gene3D" id="2.30.130.30">
    <property type="entry name" value="Hypothetical protein"/>
    <property type="match status" value="1"/>
</dbReference>
<keyword evidence="2" id="KW-1185">Reference proteome</keyword>
<organism evidence="1 2">
    <name type="scientific">Alkalihalobacterium chitinilyticum</name>
    <dbReference type="NCBI Taxonomy" id="2980103"/>
    <lineage>
        <taxon>Bacteria</taxon>
        <taxon>Bacillati</taxon>
        <taxon>Bacillota</taxon>
        <taxon>Bacilli</taxon>
        <taxon>Bacillales</taxon>
        <taxon>Bacillaceae</taxon>
        <taxon>Alkalihalobacterium</taxon>
    </lineage>
</organism>
<reference evidence="1" key="1">
    <citation type="submission" date="2024-05" db="EMBL/GenBank/DDBJ databases">
        <title>Alkalihalobacillus sp. strain MEB203 novel alkaliphilic bacterium from Lonar Lake, India.</title>
        <authorList>
            <person name="Joshi A."/>
            <person name="Thite S."/>
            <person name="Mengade P."/>
        </authorList>
    </citation>
    <scope>NUCLEOTIDE SEQUENCE</scope>
    <source>
        <strain evidence="1">MEB 203</strain>
    </source>
</reference>
<dbReference type="InterPro" id="IPR015947">
    <property type="entry name" value="PUA-like_sf"/>
</dbReference>
<dbReference type="Proteomes" id="UP001148125">
    <property type="component" value="Unassembled WGS sequence"/>
</dbReference>
<dbReference type="SUPFAM" id="SSF88697">
    <property type="entry name" value="PUA domain-like"/>
    <property type="match status" value="1"/>
</dbReference>
<gene>
    <name evidence="1" type="ORF">N7Z68_15560</name>
</gene>
<sequence>MKVLSMIQPWASLFVLREAQYETRSWKTNYRGPLAIHTSKKIDKAVCNHRAVQSLLAKHGYTVQDLPTGQIIAVCQLKECLKVMENHQTWAVLEDGRQVSGNDYFLGGYPEGGYVWVVEEMCMLDHFIPAKGKLGLWEHEVYLNG</sequence>
<evidence type="ECO:0000313" key="1">
    <source>
        <dbReference type="EMBL" id="MDE5414775.1"/>
    </source>
</evidence>
<name>A0ABT5VH61_9BACI</name>
<dbReference type="EMBL" id="JAOTPO010000011">
    <property type="protein sequence ID" value="MDE5414775.1"/>
    <property type="molecule type" value="Genomic_DNA"/>
</dbReference>
<dbReference type="RefSeq" id="WP_275119385.1">
    <property type="nucleotide sequence ID" value="NZ_JAOTPO010000011.1"/>
</dbReference>
<evidence type="ECO:0000313" key="2">
    <source>
        <dbReference type="Proteomes" id="UP001148125"/>
    </source>
</evidence>
<proteinExistence type="predicted"/>
<accession>A0ABT5VH61</accession>